<dbReference type="OrthoDB" id="9790031at2"/>
<evidence type="ECO:0000256" key="2">
    <source>
        <dbReference type="ARBA" id="ARBA00005135"/>
    </source>
</evidence>
<dbReference type="NCBIfam" id="TIGR01488">
    <property type="entry name" value="HAD-SF-IB"/>
    <property type="match status" value="1"/>
</dbReference>
<evidence type="ECO:0000256" key="8">
    <source>
        <dbReference type="ARBA" id="ARBA00022842"/>
    </source>
</evidence>
<evidence type="ECO:0000256" key="5">
    <source>
        <dbReference type="ARBA" id="ARBA00022605"/>
    </source>
</evidence>
<comment type="pathway">
    <text evidence="2">Amino-acid biosynthesis; L-serine biosynthesis; L-serine from 3-phospho-D-glycerate: step 3/3.</text>
</comment>
<dbReference type="InterPro" id="IPR036412">
    <property type="entry name" value="HAD-like_sf"/>
</dbReference>
<dbReference type="GO" id="GO:0005737">
    <property type="term" value="C:cytoplasm"/>
    <property type="evidence" value="ECO:0007669"/>
    <property type="project" value="TreeGrafter"/>
</dbReference>
<dbReference type="PANTHER" id="PTHR43344">
    <property type="entry name" value="PHOSPHOSERINE PHOSPHATASE"/>
    <property type="match status" value="1"/>
</dbReference>
<evidence type="ECO:0000256" key="4">
    <source>
        <dbReference type="ARBA" id="ARBA00012640"/>
    </source>
</evidence>
<evidence type="ECO:0000256" key="1">
    <source>
        <dbReference type="ARBA" id="ARBA00001946"/>
    </source>
</evidence>
<dbReference type="EMBL" id="FRCT01000001">
    <property type="protein sequence ID" value="SHM13137.1"/>
    <property type="molecule type" value="Genomic_DNA"/>
</dbReference>
<dbReference type="SUPFAM" id="SSF56784">
    <property type="entry name" value="HAD-like"/>
    <property type="match status" value="1"/>
</dbReference>
<dbReference type="Pfam" id="PF12710">
    <property type="entry name" value="HAD"/>
    <property type="match status" value="1"/>
</dbReference>
<evidence type="ECO:0000256" key="6">
    <source>
        <dbReference type="ARBA" id="ARBA00022723"/>
    </source>
</evidence>
<dbReference type="GO" id="GO:0036424">
    <property type="term" value="F:L-phosphoserine phosphatase activity"/>
    <property type="evidence" value="ECO:0007669"/>
    <property type="project" value="TreeGrafter"/>
</dbReference>
<keyword evidence="6" id="KW-0479">Metal-binding</keyword>
<dbReference type="AlphaFoldDB" id="A0A1M7GB23"/>
<evidence type="ECO:0000256" key="10">
    <source>
        <dbReference type="ARBA" id="ARBA00048138"/>
    </source>
</evidence>
<dbReference type="GO" id="GO:0006564">
    <property type="term" value="P:L-serine biosynthetic process"/>
    <property type="evidence" value="ECO:0007669"/>
    <property type="project" value="UniProtKB-KW"/>
</dbReference>
<dbReference type="InterPro" id="IPR023214">
    <property type="entry name" value="HAD_sf"/>
</dbReference>
<gene>
    <name evidence="12" type="ORF">SAMN04487860_101161</name>
</gene>
<dbReference type="EC" id="3.1.3.3" evidence="4"/>
<keyword evidence="7" id="KW-0378">Hydrolase</keyword>
<name>A0A1M7GB23_RUMFL</name>
<sequence length="200" mass="22813">MSDYIFLFDMDSTITRKEVLPEISRRINKLPEMRALTEATMRGEIPFKTSFLNRVKILSDISVKEVNKIVAEVPLNPMIADFIKQNNERCYVVTGNLDVWISGLMRKLNMENHTYSSKADVVDDRISKVVSVIDKELMVRQFVQPIVSIGDGDNDSGMARRADIALGFGGVRNIAPSLLRNIDYAFYQDDKCAEFLWKLL</sequence>
<dbReference type="RefSeq" id="WP_072947800.1">
    <property type="nucleotide sequence ID" value="NZ_FRCT01000001.1"/>
</dbReference>
<comment type="catalytic activity">
    <reaction evidence="11">
        <text>O-phospho-D-serine + H2O = D-serine + phosphate</text>
        <dbReference type="Rhea" id="RHEA:24873"/>
        <dbReference type="ChEBI" id="CHEBI:15377"/>
        <dbReference type="ChEBI" id="CHEBI:35247"/>
        <dbReference type="ChEBI" id="CHEBI:43474"/>
        <dbReference type="ChEBI" id="CHEBI:58680"/>
        <dbReference type="EC" id="3.1.3.3"/>
    </reaction>
</comment>
<protein>
    <recommendedName>
        <fullName evidence="4">phosphoserine phosphatase</fullName>
        <ecNumber evidence="4">3.1.3.3</ecNumber>
    </recommendedName>
</protein>
<dbReference type="Proteomes" id="UP000184394">
    <property type="component" value="Unassembled WGS sequence"/>
</dbReference>
<comment type="catalytic activity">
    <reaction evidence="10">
        <text>O-phospho-L-serine + H2O = L-serine + phosphate</text>
        <dbReference type="Rhea" id="RHEA:21208"/>
        <dbReference type="ChEBI" id="CHEBI:15377"/>
        <dbReference type="ChEBI" id="CHEBI:33384"/>
        <dbReference type="ChEBI" id="CHEBI:43474"/>
        <dbReference type="ChEBI" id="CHEBI:57524"/>
        <dbReference type="EC" id="3.1.3.3"/>
    </reaction>
</comment>
<dbReference type="PANTHER" id="PTHR43344:SF2">
    <property type="entry name" value="PHOSPHOSERINE PHOSPHATASE"/>
    <property type="match status" value="1"/>
</dbReference>
<evidence type="ECO:0000256" key="11">
    <source>
        <dbReference type="ARBA" id="ARBA00048523"/>
    </source>
</evidence>
<evidence type="ECO:0000256" key="9">
    <source>
        <dbReference type="ARBA" id="ARBA00023299"/>
    </source>
</evidence>
<accession>A0A1M7GB23</accession>
<organism evidence="12 13">
    <name type="scientific">Ruminococcus flavefaciens</name>
    <dbReference type="NCBI Taxonomy" id="1265"/>
    <lineage>
        <taxon>Bacteria</taxon>
        <taxon>Bacillati</taxon>
        <taxon>Bacillota</taxon>
        <taxon>Clostridia</taxon>
        <taxon>Eubacteriales</taxon>
        <taxon>Oscillospiraceae</taxon>
        <taxon>Ruminococcus</taxon>
    </lineage>
</organism>
<keyword evidence="9" id="KW-0718">Serine biosynthesis</keyword>
<reference evidence="12 13" key="1">
    <citation type="submission" date="2016-11" db="EMBL/GenBank/DDBJ databases">
        <authorList>
            <person name="Jaros S."/>
            <person name="Januszkiewicz K."/>
            <person name="Wedrychowicz H."/>
        </authorList>
    </citation>
    <scope>NUCLEOTIDE SEQUENCE [LARGE SCALE GENOMIC DNA]</scope>
    <source>
        <strain evidence="12 13">Y1</strain>
    </source>
</reference>
<proteinExistence type="inferred from homology"/>
<evidence type="ECO:0000256" key="3">
    <source>
        <dbReference type="ARBA" id="ARBA00009184"/>
    </source>
</evidence>
<comment type="cofactor">
    <cofactor evidence="1">
        <name>Mg(2+)</name>
        <dbReference type="ChEBI" id="CHEBI:18420"/>
    </cofactor>
</comment>
<evidence type="ECO:0000313" key="13">
    <source>
        <dbReference type="Proteomes" id="UP000184394"/>
    </source>
</evidence>
<dbReference type="GO" id="GO:0000287">
    <property type="term" value="F:magnesium ion binding"/>
    <property type="evidence" value="ECO:0007669"/>
    <property type="project" value="TreeGrafter"/>
</dbReference>
<evidence type="ECO:0000313" key="12">
    <source>
        <dbReference type="EMBL" id="SHM13137.1"/>
    </source>
</evidence>
<dbReference type="InterPro" id="IPR050582">
    <property type="entry name" value="HAD-like_SerB"/>
</dbReference>
<evidence type="ECO:0000256" key="7">
    <source>
        <dbReference type="ARBA" id="ARBA00022801"/>
    </source>
</evidence>
<keyword evidence="8" id="KW-0460">Magnesium</keyword>
<keyword evidence="5" id="KW-0028">Amino-acid biosynthesis</keyword>
<comment type="similarity">
    <text evidence="3">Belongs to the HAD-like hydrolase superfamily. SerB family.</text>
</comment>
<dbReference type="Gene3D" id="3.40.50.1000">
    <property type="entry name" value="HAD superfamily/HAD-like"/>
    <property type="match status" value="1"/>
</dbReference>